<gene>
    <name evidence="2" type="ORF">TBRA_LOCUS7592</name>
</gene>
<dbReference type="Proteomes" id="UP000479190">
    <property type="component" value="Unassembled WGS sequence"/>
</dbReference>
<accession>A0A6H5IFK4</accession>
<keyword evidence="3" id="KW-1185">Reference proteome</keyword>
<dbReference type="AlphaFoldDB" id="A0A6H5IFK4"/>
<feature type="compositionally biased region" description="Acidic residues" evidence="1">
    <location>
        <begin position="66"/>
        <end position="76"/>
    </location>
</feature>
<protein>
    <submittedName>
        <fullName evidence="2">Uncharacterized protein</fullName>
    </submittedName>
</protein>
<evidence type="ECO:0000313" key="3">
    <source>
        <dbReference type="Proteomes" id="UP000479190"/>
    </source>
</evidence>
<dbReference type="EMBL" id="CADCXV010000795">
    <property type="protein sequence ID" value="CAB0035704.1"/>
    <property type="molecule type" value="Genomic_DNA"/>
</dbReference>
<evidence type="ECO:0000256" key="1">
    <source>
        <dbReference type="SAM" id="MobiDB-lite"/>
    </source>
</evidence>
<proteinExistence type="predicted"/>
<name>A0A6H5IFK4_9HYME</name>
<evidence type="ECO:0000313" key="2">
    <source>
        <dbReference type="EMBL" id="CAB0035704.1"/>
    </source>
</evidence>
<sequence>MTTTRIGRHAVKITRNDDDDNYDEDYASTRYYGKKRPCLGKGLRETTTTSTRTARDAKLRDKHDNDDEDETSEEEGNFGGSELRRRHFERGHVIRAREKTNCSICVSRSFSTGIYPCGIMDRDEETKSDGHRIRRAQILRTREKSVQNLVPELSEGVRLRGIRWSRITLQALERVDAAGLRAVSGQLVQCEPRRSRCLYALKGIVVL</sequence>
<organism evidence="2 3">
    <name type="scientific">Trichogramma brassicae</name>
    <dbReference type="NCBI Taxonomy" id="86971"/>
    <lineage>
        <taxon>Eukaryota</taxon>
        <taxon>Metazoa</taxon>
        <taxon>Ecdysozoa</taxon>
        <taxon>Arthropoda</taxon>
        <taxon>Hexapoda</taxon>
        <taxon>Insecta</taxon>
        <taxon>Pterygota</taxon>
        <taxon>Neoptera</taxon>
        <taxon>Endopterygota</taxon>
        <taxon>Hymenoptera</taxon>
        <taxon>Apocrita</taxon>
        <taxon>Proctotrupomorpha</taxon>
        <taxon>Chalcidoidea</taxon>
        <taxon>Trichogrammatidae</taxon>
        <taxon>Trichogramma</taxon>
    </lineage>
</organism>
<feature type="region of interest" description="Disordered" evidence="1">
    <location>
        <begin position="34"/>
        <end position="83"/>
    </location>
</feature>
<reference evidence="2 3" key="1">
    <citation type="submission" date="2020-02" db="EMBL/GenBank/DDBJ databases">
        <authorList>
            <person name="Ferguson B K."/>
        </authorList>
    </citation>
    <scope>NUCLEOTIDE SEQUENCE [LARGE SCALE GENOMIC DNA]</scope>
</reference>
<feature type="compositionally biased region" description="Basic and acidic residues" evidence="1">
    <location>
        <begin position="53"/>
        <end position="65"/>
    </location>
</feature>